<reference evidence="4 5" key="1">
    <citation type="submission" date="2020-07" db="EMBL/GenBank/DDBJ databases">
        <title>Comparative genomics of pyrophilous fungi reveals a link between fire events and developmental genes.</title>
        <authorList>
            <consortium name="DOE Joint Genome Institute"/>
            <person name="Steindorff A.S."/>
            <person name="Carver A."/>
            <person name="Calhoun S."/>
            <person name="Stillman K."/>
            <person name="Liu H."/>
            <person name="Lipzen A."/>
            <person name="Pangilinan J."/>
            <person name="Labutti K."/>
            <person name="Bruns T.D."/>
            <person name="Grigoriev I.V."/>
        </authorList>
    </citation>
    <scope>NUCLEOTIDE SEQUENCE [LARGE SCALE GENOMIC DNA]</scope>
    <source>
        <strain evidence="4 5">CBS 144469</strain>
    </source>
</reference>
<feature type="chain" id="PRO_5034396858" evidence="3">
    <location>
        <begin position="26"/>
        <end position="516"/>
    </location>
</feature>
<evidence type="ECO:0000313" key="4">
    <source>
        <dbReference type="EMBL" id="KAF6752216.1"/>
    </source>
</evidence>
<feature type="region of interest" description="Disordered" evidence="1">
    <location>
        <begin position="296"/>
        <end position="417"/>
    </location>
</feature>
<name>A0A8H6HT02_9AGAR</name>
<evidence type="ECO:0000256" key="1">
    <source>
        <dbReference type="SAM" id="MobiDB-lite"/>
    </source>
</evidence>
<feature type="transmembrane region" description="Helical" evidence="2">
    <location>
        <begin position="260"/>
        <end position="286"/>
    </location>
</feature>
<protein>
    <submittedName>
        <fullName evidence="4">Uncharacterized protein</fullName>
    </submittedName>
</protein>
<keyword evidence="5" id="KW-1185">Reference proteome</keyword>
<comment type="caution">
    <text evidence="4">The sequence shown here is derived from an EMBL/GenBank/DDBJ whole genome shotgun (WGS) entry which is preliminary data.</text>
</comment>
<dbReference type="Proteomes" id="UP000521943">
    <property type="component" value="Unassembled WGS sequence"/>
</dbReference>
<keyword evidence="2" id="KW-0472">Membrane</keyword>
<proteinExistence type="predicted"/>
<evidence type="ECO:0000256" key="2">
    <source>
        <dbReference type="SAM" id="Phobius"/>
    </source>
</evidence>
<feature type="compositionally biased region" description="Pro residues" evidence="1">
    <location>
        <begin position="325"/>
        <end position="336"/>
    </location>
</feature>
<keyword evidence="3" id="KW-0732">Signal</keyword>
<feature type="compositionally biased region" description="Polar residues" evidence="1">
    <location>
        <begin position="297"/>
        <end position="308"/>
    </location>
</feature>
<accession>A0A8H6HT02</accession>
<dbReference type="EMBL" id="JACGCI010000045">
    <property type="protein sequence ID" value="KAF6752216.1"/>
    <property type="molecule type" value="Genomic_DNA"/>
</dbReference>
<keyword evidence="2" id="KW-0812">Transmembrane</keyword>
<feature type="compositionally biased region" description="Polar residues" evidence="1">
    <location>
        <begin position="398"/>
        <end position="417"/>
    </location>
</feature>
<organism evidence="4 5">
    <name type="scientific">Ephemerocybe angulata</name>
    <dbReference type="NCBI Taxonomy" id="980116"/>
    <lineage>
        <taxon>Eukaryota</taxon>
        <taxon>Fungi</taxon>
        <taxon>Dikarya</taxon>
        <taxon>Basidiomycota</taxon>
        <taxon>Agaricomycotina</taxon>
        <taxon>Agaricomycetes</taxon>
        <taxon>Agaricomycetidae</taxon>
        <taxon>Agaricales</taxon>
        <taxon>Agaricineae</taxon>
        <taxon>Psathyrellaceae</taxon>
        <taxon>Ephemerocybe</taxon>
    </lineage>
</organism>
<dbReference type="AlphaFoldDB" id="A0A8H6HT02"/>
<evidence type="ECO:0000256" key="3">
    <source>
        <dbReference type="SAM" id="SignalP"/>
    </source>
</evidence>
<keyword evidence="2" id="KW-1133">Transmembrane helix</keyword>
<dbReference type="OrthoDB" id="2563021at2759"/>
<gene>
    <name evidence="4" type="ORF">DFP72DRAFT_905292</name>
</gene>
<evidence type="ECO:0000313" key="5">
    <source>
        <dbReference type="Proteomes" id="UP000521943"/>
    </source>
</evidence>
<feature type="signal peptide" evidence="3">
    <location>
        <begin position="1"/>
        <end position="25"/>
    </location>
</feature>
<sequence>MRRSASVSLYAATCLFTLLIATTNAKDTPYLQPGFSFDYVGSEATVGLPITAQCEKISLKWGRRTKAQNPGPAPVAPYFLQVFSSSSSSLYIIPAGAGPTFDWEVPFAPQTQYQICMYDIFGISGGCQGMRTMVASSSTTVSCQNVPSLPPLAARTSLDDQSKAITQLPVISQCNDFTVTPTVGSPPYTLTIAPSRHPPVNITSTEQKAIPWTVALPEGFPFFASLTSADGLYWSKGPFYVDGTGSTDCLSPGAIPSSTFAISTAGSSVGGLALGAILGAVGMVLFSRCRGRRRPISTMSRTAPSISKPTLYPDGSYRASHMEPPQAPIQYPPTPVFPQVASMPTTPERSAFLNQDPFASTPPPSRAQELSVDSIEPFTEVTSPTSSHFPLDTKSRRSQISQAAPTESTPSRTPSLRSYTTYASTSYNGSAYASPHNSSVPLMQSHSSAMSARSSRASRLGRAPTYTRRTPLAHMSAADILMDGDSMIGPGDAEMPPQYMRSPAEEETTVAGGALV</sequence>